<dbReference type="CDD" id="cd11285">
    <property type="entry name" value="ADF_Twf-N_like"/>
    <property type="match status" value="1"/>
</dbReference>
<dbReference type="PANTHER" id="PTHR13759">
    <property type="entry name" value="TWINFILIN"/>
    <property type="match status" value="1"/>
</dbReference>
<dbReference type="Gene3D" id="3.40.20.10">
    <property type="entry name" value="Severin"/>
    <property type="match status" value="2"/>
</dbReference>
<protein>
    <recommendedName>
        <fullName evidence="9">ADF-H domain-containing protein</fullName>
    </recommendedName>
</protein>
<keyword evidence="4" id="KW-0677">Repeat</keyword>
<evidence type="ECO:0000256" key="3">
    <source>
        <dbReference type="ARBA" id="ARBA00022490"/>
    </source>
</evidence>
<evidence type="ECO:0000256" key="1">
    <source>
        <dbReference type="ARBA" id="ARBA00004245"/>
    </source>
</evidence>
<comment type="subcellular location">
    <subcellularLocation>
        <location evidence="1">Cytoplasm</location>
        <location evidence="1">Cytoskeleton</location>
    </subcellularLocation>
</comment>
<proteinExistence type="inferred from homology"/>
<keyword evidence="3" id="KW-0963">Cytoplasm</keyword>
<feature type="region of interest" description="Disordered" evidence="8">
    <location>
        <begin position="343"/>
        <end position="376"/>
    </location>
</feature>
<evidence type="ECO:0000256" key="2">
    <source>
        <dbReference type="ARBA" id="ARBA00009557"/>
    </source>
</evidence>
<feature type="domain" description="ADF-H" evidence="9">
    <location>
        <begin position="6"/>
        <end position="136"/>
    </location>
</feature>
<evidence type="ECO:0000256" key="4">
    <source>
        <dbReference type="ARBA" id="ARBA00022737"/>
    </source>
</evidence>
<dbReference type="InterPro" id="IPR029006">
    <property type="entry name" value="ADF-H/Gelsolin-like_dom_sf"/>
</dbReference>
<comment type="subunit">
    <text evidence="7">Interacts with G-actin; ADP-actin form.</text>
</comment>
<dbReference type="SUPFAM" id="SSF55753">
    <property type="entry name" value="Actin depolymerizing proteins"/>
    <property type="match status" value="2"/>
</dbReference>
<keyword evidence="11" id="KW-1185">Reference proteome</keyword>
<organism evidence="10 11">
    <name type="scientific">Asterophora parasitica</name>
    <dbReference type="NCBI Taxonomy" id="117018"/>
    <lineage>
        <taxon>Eukaryota</taxon>
        <taxon>Fungi</taxon>
        <taxon>Dikarya</taxon>
        <taxon>Basidiomycota</taxon>
        <taxon>Agaricomycotina</taxon>
        <taxon>Agaricomycetes</taxon>
        <taxon>Agaricomycetidae</taxon>
        <taxon>Agaricales</taxon>
        <taxon>Tricholomatineae</taxon>
        <taxon>Lyophyllaceae</taxon>
        <taxon>Asterophora</taxon>
    </lineage>
</organism>
<dbReference type="GO" id="GO:0003785">
    <property type="term" value="F:actin monomer binding"/>
    <property type="evidence" value="ECO:0007669"/>
    <property type="project" value="TreeGrafter"/>
</dbReference>
<dbReference type="InterPro" id="IPR002108">
    <property type="entry name" value="ADF-H"/>
</dbReference>
<dbReference type="GO" id="GO:0005737">
    <property type="term" value="C:cytoplasm"/>
    <property type="evidence" value="ECO:0007669"/>
    <property type="project" value="TreeGrafter"/>
</dbReference>
<evidence type="ECO:0000256" key="5">
    <source>
        <dbReference type="ARBA" id="ARBA00023203"/>
    </source>
</evidence>
<comment type="similarity">
    <text evidence="2">Belongs to the actin-binding proteins ADF family. Twinfilin subfamily.</text>
</comment>
<evidence type="ECO:0000256" key="7">
    <source>
        <dbReference type="ARBA" id="ARBA00038532"/>
    </source>
</evidence>
<reference evidence="10" key="2">
    <citation type="submission" date="2021-10" db="EMBL/GenBank/DDBJ databases">
        <title>Phylogenomics reveals ancestral predisposition of the termite-cultivated fungus Termitomyces towards a domesticated lifestyle.</title>
        <authorList>
            <person name="Auxier B."/>
            <person name="Grum-Grzhimaylo A."/>
            <person name="Cardenas M.E."/>
            <person name="Lodge J.D."/>
            <person name="Laessoe T."/>
            <person name="Pedersen O."/>
            <person name="Smith M.E."/>
            <person name="Kuyper T.W."/>
            <person name="Franco-Molano E.A."/>
            <person name="Baroni T.J."/>
            <person name="Aanen D.K."/>
        </authorList>
    </citation>
    <scope>NUCLEOTIDE SEQUENCE</scope>
    <source>
        <strain evidence="10">AP01</strain>
        <tissue evidence="10">Mycelium</tissue>
    </source>
</reference>
<feature type="domain" description="ADF-H" evidence="9">
    <location>
        <begin position="176"/>
        <end position="343"/>
    </location>
</feature>
<dbReference type="InterPro" id="IPR028458">
    <property type="entry name" value="Twinfilin"/>
</dbReference>
<dbReference type="GO" id="GO:0030042">
    <property type="term" value="P:actin filament depolymerization"/>
    <property type="evidence" value="ECO:0007669"/>
    <property type="project" value="TreeGrafter"/>
</dbReference>
<evidence type="ECO:0000313" key="11">
    <source>
        <dbReference type="Proteomes" id="UP000775547"/>
    </source>
</evidence>
<dbReference type="PANTHER" id="PTHR13759:SF1">
    <property type="entry name" value="TWINFILIN"/>
    <property type="match status" value="1"/>
</dbReference>
<evidence type="ECO:0000259" key="9">
    <source>
        <dbReference type="PROSITE" id="PS51263"/>
    </source>
</evidence>
<dbReference type="OrthoDB" id="10006997at2759"/>
<dbReference type="GO" id="GO:0005884">
    <property type="term" value="C:actin filament"/>
    <property type="evidence" value="ECO:0007669"/>
    <property type="project" value="TreeGrafter"/>
</dbReference>
<gene>
    <name evidence="10" type="ORF">DXG03_002688</name>
</gene>
<dbReference type="PROSITE" id="PS51263">
    <property type="entry name" value="ADF_H"/>
    <property type="match status" value="2"/>
</dbReference>
<name>A0A9P7GDI0_9AGAR</name>
<dbReference type="GO" id="GO:0051015">
    <property type="term" value="F:actin filament binding"/>
    <property type="evidence" value="ECO:0007669"/>
    <property type="project" value="TreeGrafter"/>
</dbReference>
<accession>A0A9P7GDI0</accession>
<dbReference type="GO" id="GO:0051016">
    <property type="term" value="P:barbed-end actin filament capping"/>
    <property type="evidence" value="ECO:0007669"/>
    <property type="project" value="TreeGrafter"/>
</dbReference>
<sequence length="376" mass="40830">MSAISGIAVDSQLASVFATANTDDDVRFIKVSIRNESLVWDRTIPVAASFEDDLALLQAPDVLEDSVPAYILAKVAPSDWINISYVPDSAKVRDKMLYASTRASLSKAFGSTLFSDAIFATSKADLTPDAYASHKRHIAAPKPLSAREQELADVRAAESGNGYEGSRARASHLRTGVGYSWAQDLRDALVQLGQAEGGALLVLGVDSTSGAETLTLKSSNSETTVDTLGSALPPAQPCYALFAWPHTYFSPPKREIRKPFKYLFLLHACIPLTHMTMSVFIYSCPSTSPIKDRMIYSSGVLSTYQAVKALLSEAVPNVHLASRRIETSDPEELNEKHLKVELGLAAPFGEQSNASTPREGEEKKPFARPRGPVRKR</sequence>
<keyword evidence="6" id="KW-0206">Cytoskeleton</keyword>
<dbReference type="Pfam" id="PF00241">
    <property type="entry name" value="Cofilin_ADF"/>
    <property type="match status" value="2"/>
</dbReference>
<dbReference type="AlphaFoldDB" id="A0A9P7GDI0"/>
<evidence type="ECO:0000256" key="8">
    <source>
        <dbReference type="SAM" id="MobiDB-lite"/>
    </source>
</evidence>
<evidence type="ECO:0000256" key="6">
    <source>
        <dbReference type="ARBA" id="ARBA00023212"/>
    </source>
</evidence>
<dbReference type="Proteomes" id="UP000775547">
    <property type="component" value="Unassembled WGS sequence"/>
</dbReference>
<keyword evidence="5" id="KW-0009">Actin-binding</keyword>
<dbReference type="FunFam" id="3.40.20.10:FF:000042">
    <property type="entry name" value="Actin depolymerizing protein"/>
    <property type="match status" value="1"/>
</dbReference>
<evidence type="ECO:0000313" key="10">
    <source>
        <dbReference type="EMBL" id="KAG5646698.1"/>
    </source>
</evidence>
<comment type="caution">
    <text evidence="10">The sequence shown here is derived from an EMBL/GenBank/DDBJ whole genome shotgun (WGS) entry which is preliminary data.</text>
</comment>
<reference evidence="10" key="1">
    <citation type="submission" date="2020-07" db="EMBL/GenBank/DDBJ databases">
        <authorList>
            <person name="Nieuwenhuis M."/>
            <person name="Van De Peppel L.J.J."/>
        </authorList>
    </citation>
    <scope>NUCLEOTIDE SEQUENCE</scope>
    <source>
        <strain evidence="10">AP01</strain>
        <tissue evidence="10">Mycelium</tissue>
    </source>
</reference>
<dbReference type="EMBL" id="JABCKV010000018">
    <property type="protein sequence ID" value="KAG5646698.1"/>
    <property type="molecule type" value="Genomic_DNA"/>
</dbReference>
<dbReference type="SMART" id="SM00102">
    <property type="entry name" value="ADF"/>
    <property type="match status" value="2"/>
</dbReference>